<comment type="caution">
    <text evidence="2">The sequence shown here is derived from an EMBL/GenBank/DDBJ whole genome shotgun (WGS) entry which is preliminary data.</text>
</comment>
<dbReference type="RefSeq" id="WP_183392622.1">
    <property type="nucleotide sequence ID" value="NZ_JACHVY010000004.1"/>
</dbReference>
<dbReference type="GO" id="GO:0052689">
    <property type="term" value="F:carboxylic ester hydrolase activity"/>
    <property type="evidence" value="ECO:0007669"/>
    <property type="project" value="TreeGrafter"/>
</dbReference>
<feature type="domain" description="Serine aminopeptidase S33" evidence="1">
    <location>
        <begin position="55"/>
        <end position="291"/>
    </location>
</feature>
<dbReference type="AlphaFoldDB" id="A0A7W4TQ26"/>
<dbReference type="Gene3D" id="3.40.50.1820">
    <property type="entry name" value="alpha/beta hydrolase"/>
    <property type="match status" value="1"/>
</dbReference>
<proteinExistence type="predicted"/>
<accession>A0A7W4TQ26</accession>
<name>A0A7W4TQ26_KINRA</name>
<reference evidence="2 3" key="1">
    <citation type="submission" date="2020-08" db="EMBL/GenBank/DDBJ databases">
        <title>The Agave Microbiome: Exploring the role of microbial communities in plant adaptations to desert environments.</title>
        <authorList>
            <person name="Partida-Martinez L.P."/>
        </authorList>
    </citation>
    <scope>NUCLEOTIDE SEQUENCE [LARGE SCALE GENOMIC DNA]</scope>
    <source>
        <strain evidence="2 3">AS2.23</strain>
    </source>
</reference>
<organism evidence="2 3">
    <name type="scientific">Kineococcus radiotolerans</name>
    <dbReference type="NCBI Taxonomy" id="131568"/>
    <lineage>
        <taxon>Bacteria</taxon>
        <taxon>Bacillati</taxon>
        <taxon>Actinomycetota</taxon>
        <taxon>Actinomycetes</taxon>
        <taxon>Kineosporiales</taxon>
        <taxon>Kineosporiaceae</taxon>
        <taxon>Kineococcus</taxon>
    </lineage>
</organism>
<protein>
    <recommendedName>
        <fullName evidence="1">Serine aminopeptidase S33 domain-containing protein</fullName>
    </recommendedName>
</protein>
<evidence type="ECO:0000313" key="3">
    <source>
        <dbReference type="Proteomes" id="UP000533269"/>
    </source>
</evidence>
<evidence type="ECO:0000259" key="1">
    <source>
        <dbReference type="Pfam" id="PF12146"/>
    </source>
</evidence>
<dbReference type="InterPro" id="IPR053145">
    <property type="entry name" value="AB_hydrolase_Est10"/>
</dbReference>
<dbReference type="Proteomes" id="UP000533269">
    <property type="component" value="Unassembled WGS sequence"/>
</dbReference>
<sequence>MKKTIVRVLAASAVLVLALGLLLLVGHDHRFAEERVSVPVPGGTLDAALARPPGTARGLVVFVHGDGPVEATHDGLYRPWFEAAADAGFASLSWSKPGVGRSSGAWLDQTMDDRAAEVGHVLDWAAARPDLPTGTVVLWGASQAGWVLPKVVRSRADVDAVVAVSPAVNWLRQGRFNLLAELDHEGADATTRREAIAASDRTRALLDAGADHARHLAATPPGADPVSADRWGFVLRNFRADATADLQASAARHVPVLLALGTRDRNVDVAETEATYRRILGEDVTVARFDAAHSMARPVVEDSDAVGLLTAVLWPRALLAPGVLSTFRDFLRALP</sequence>
<dbReference type="PANTHER" id="PTHR43265">
    <property type="entry name" value="ESTERASE ESTD"/>
    <property type="match status" value="1"/>
</dbReference>
<evidence type="ECO:0000313" key="2">
    <source>
        <dbReference type="EMBL" id="MBB2902992.1"/>
    </source>
</evidence>
<dbReference type="InterPro" id="IPR029058">
    <property type="entry name" value="AB_hydrolase_fold"/>
</dbReference>
<dbReference type="PANTHER" id="PTHR43265:SF1">
    <property type="entry name" value="ESTERASE ESTD"/>
    <property type="match status" value="1"/>
</dbReference>
<gene>
    <name evidence="2" type="ORF">FHR75_003828</name>
</gene>
<reference evidence="2 3" key="2">
    <citation type="submission" date="2020-08" db="EMBL/GenBank/DDBJ databases">
        <authorList>
            <person name="Partida-Martinez L."/>
            <person name="Huntemann M."/>
            <person name="Clum A."/>
            <person name="Wang J."/>
            <person name="Palaniappan K."/>
            <person name="Ritter S."/>
            <person name="Chen I.-M."/>
            <person name="Stamatis D."/>
            <person name="Reddy T."/>
            <person name="O'Malley R."/>
            <person name="Daum C."/>
            <person name="Shapiro N."/>
            <person name="Ivanova N."/>
            <person name="Kyrpides N."/>
            <person name="Woyke T."/>
        </authorList>
    </citation>
    <scope>NUCLEOTIDE SEQUENCE [LARGE SCALE GENOMIC DNA]</scope>
    <source>
        <strain evidence="2 3">AS2.23</strain>
    </source>
</reference>
<dbReference type="SUPFAM" id="SSF53474">
    <property type="entry name" value="alpha/beta-Hydrolases"/>
    <property type="match status" value="1"/>
</dbReference>
<dbReference type="Pfam" id="PF12146">
    <property type="entry name" value="Hydrolase_4"/>
    <property type="match status" value="1"/>
</dbReference>
<dbReference type="InterPro" id="IPR022742">
    <property type="entry name" value="Hydrolase_4"/>
</dbReference>
<dbReference type="EMBL" id="JACHVY010000004">
    <property type="protein sequence ID" value="MBB2902992.1"/>
    <property type="molecule type" value="Genomic_DNA"/>
</dbReference>